<dbReference type="AlphaFoldDB" id="I1R8Z2"/>
<reference evidence="2" key="2">
    <citation type="submission" date="2018-04" db="EMBL/GenBank/DDBJ databases">
        <title>OglaRS2 (Oryza glaberrima Reference Sequence Version 2).</title>
        <authorList>
            <person name="Zhang J."/>
            <person name="Kudrna D."/>
            <person name="Lee S."/>
            <person name="Talag J."/>
            <person name="Rajasekar S."/>
            <person name="Wing R.A."/>
        </authorList>
    </citation>
    <scope>NUCLEOTIDE SEQUENCE [LARGE SCALE GENOMIC DNA]</scope>
    <source>
        <strain evidence="2">cv. IRGC 96717</strain>
    </source>
</reference>
<dbReference type="HOGENOM" id="CLU_162279_0_0_1"/>
<dbReference type="Gramene" id="ORGLA12G0199800.1">
    <property type="protein sequence ID" value="ORGLA12G0199800.1"/>
    <property type="gene ID" value="ORGLA12G0199800"/>
</dbReference>
<protein>
    <submittedName>
        <fullName evidence="1">Uncharacterized protein</fullName>
    </submittedName>
</protein>
<organism evidence="1 2">
    <name type="scientific">Oryza glaberrima</name>
    <name type="common">African rice</name>
    <dbReference type="NCBI Taxonomy" id="4538"/>
    <lineage>
        <taxon>Eukaryota</taxon>
        <taxon>Viridiplantae</taxon>
        <taxon>Streptophyta</taxon>
        <taxon>Embryophyta</taxon>
        <taxon>Tracheophyta</taxon>
        <taxon>Spermatophyta</taxon>
        <taxon>Magnoliopsida</taxon>
        <taxon>Liliopsida</taxon>
        <taxon>Poales</taxon>
        <taxon>Poaceae</taxon>
        <taxon>BOP clade</taxon>
        <taxon>Oryzoideae</taxon>
        <taxon>Oryzeae</taxon>
        <taxon>Oryzinae</taxon>
        <taxon>Oryza</taxon>
    </lineage>
</organism>
<sequence>MCYGMKQMKRQKDGKVGTDLVLLGSYMKLCISDSGQRRIKKVIMMWMMMTTLVFGQGREREMASERVKGMVMWFDVIGGFCPSNGGDHGYGWGDCGYGGGGRYDGKEAAVRATSVARRTTWPRTPP</sequence>
<dbReference type="Proteomes" id="UP000007306">
    <property type="component" value="Unassembled WGS sequence"/>
</dbReference>
<name>I1R8Z2_ORYGL</name>
<evidence type="ECO:0000313" key="1">
    <source>
        <dbReference type="EnsemblPlants" id="ORGLA12G0199800.1"/>
    </source>
</evidence>
<proteinExistence type="predicted"/>
<accession>I1R8Z2</accession>
<evidence type="ECO:0000313" key="2">
    <source>
        <dbReference type="Proteomes" id="UP000007306"/>
    </source>
</evidence>
<dbReference type="EnsemblPlants" id="ORGLA12G0199800.1">
    <property type="protein sequence ID" value="ORGLA12G0199800.1"/>
    <property type="gene ID" value="ORGLA12G0199800"/>
</dbReference>
<reference evidence="1" key="1">
    <citation type="submission" date="2015-06" db="UniProtKB">
        <authorList>
            <consortium name="EnsemblPlants"/>
        </authorList>
    </citation>
    <scope>IDENTIFICATION</scope>
</reference>
<keyword evidence="2" id="KW-1185">Reference proteome</keyword>